<gene>
    <name evidence="1" type="ORF">N0F65_005488</name>
</gene>
<proteinExistence type="predicted"/>
<evidence type="ECO:0000313" key="1">
    <source>
        <dbReference type="EMBL" id="DAZ93977.1"/>
    </source>
</evidence>
<sequence length="340" mass="36206">MTTTAPPHGCSNRAAVLSITTCFCLPHEGMAQLEYLSRGSAFMVDTAASPSSTVPSTLTELAQAADSDRLVVLTAQHVACPGLFPKYFAEKWDWLQHVSEEFVQHSLQLLAWPSAASPLPQVLLELPLQRHVVLHPSRDVAMLVLDGMALTEAVERQSNAIDTALKLRSLALATQPLAPGNDTTFFGHFQLPESTTTENESSPEAPEAASAAAALGQFPKLVTGKFVGQSAHGQAFAWSEEILEEGMCGGAVVDLNGDCVGLIEGIVPPFVAPAPIVLPSDATEEEQEEAAAAAATARMQKALENHVAFVPTDELREFVEDRGSFLPTGSAIAFMQSEDM</sequence>
<keyword evidence="2" id="KW-1185">Reference proteome</keyword>
<name>A0AAV2YH71_9STRA</name>
<dbReference type="EMBL" id="DAKRPA010000277">
    <property type="protein sequence ID" value="DAZ93977.1"/>
    <property type="molecule type" value="Genomic_DNA"/>
</dbReference>
<dbReference type="Proteomes" id="UP001146120">
    <property type="component" value="Unassembled WGS sequence"/>
</dbReference>
<organism evidence="1 2">
    <name type="scientific">Lagenidium giganteum</name>
    <dbReference type="NCBI Taxonomy" id="4803"/>
    <lineage>
        <taxon>Eukaryota</taxon>
        <taxon>Sar</taxon>
        <taxon>Stramenopiles</taxon>
        <taxon>Oomycota</taxon>
        <taxon>Peronosporomycetes</taxon>
        <taxon>Pythiales</taxon>
        <taxon>Pythiaceae</taxon>
    </lineage>
</organism>
<reference evidence="1" key="2">
    <citation type="journal article" date="2023" name="Microbiol Resour">
        <title>Decontamination and Annotation of the Draft Genome Sequence of the Oomycete Lagenidium giganteum ARSEF 373.</title>
        <authorList>
            <person name="Morgan W.R."/>
            <person name="Tartar A."/>
        </authorList>
    </citation>
    <scope>NUCLEOTIDE SEQUENCE</scope>
    <source>
        <strain evidence="1">ARSEF 373</strain>
    </source>
</reference>
<comment type="caution">
    <text evidence="1">The sequence shown here is derived from an EMBL/GenBank/DDBJ whole genome shotgun (WGS) entry which is preliminary data.</text>
</comment>
<accession>A0AAV2YH71</accession>
<reference evidence="1" key="1">
    <citation type="submission" date="2022-11" db="EMBL/GenBank/DDBJ databases">
        <authorList>
            <person name="Morgan W.R."/>
            <person name="Tartar A."/>
        </authorList>
    </citation>
    <scope>NUCLEOTIDE SEQUENCE</scope>
    <source>
        <strain evidence="1">ARSEF 373</strain>
    </source>
</reference>
<dbReference type="AlphaFoldDB" id="A0AAV2YH71"/>
<protein>
    <submittedName>
        <fullName evidence="1">Uncharacterized protein</fullName>
    </submittedName>
</protein>
<evidence type="ECO:0000313" key="2">
    <source>
        <dbReference type="Proteomes" id="UP001146120"/>
    </source>
</evidence>